<dbReference type="PANTHER" id="PTHR24159:SF5">
    <property type="entry name" value="ANK_REP_REGION DOMAIN-CONTAINING PROTEIN"/>
    <property type="match status" value="1"/>
</dbReference>
<comment type="caution">
    <text evidence="2">The sequence shown here is derived from an EMBL/GenBank/DDBJ whole genome shotgun (WGS) entry which is preliminary data.</text>
</comment>
<evidence type="ECO:0000313" key="3">
    <source>
        <dbReference type="Proteomes" id="UP001470230"/>
    </source>
</evidence>
<dbReference type="EMBL" id="JAPFFF010000032">
    <property type="protein sequence ID" value="KAK8844376.1"/>
    <property type="molecule type" value="Genomic_DNA"/>
</dbReference>
<dbReference type="EMBL" id="JAPFFF010000280">
    <property type="protein sequence ID" value="KAK8834869.1"/>
    <property type="molecule type" value="Genomic_DNA"/>
</dbReference>
<sequence>MNNIQNAILEAIENESNQDFLSDLINNLDNQKCLKDKHSLKRVLHLISKIAKNHYRCPQFFDKIKLIINEYKKEIQQYYSNWEIFNIFKGNKFIILFLLEQKIIKPTDENYYIIINDKNTSKYYPHYFYPEFINFFDDKLRNKIENDIITLTGNNKIIQNLSVFNERRKIGENDSQICQLIRQDSIDEFIIYVNQTNYFLSSTINCSIFETNGFLLKNKTSLINYAAFHGSIQIFKYLYLNQVPIESSTFLYAIHSQNPIMIHFIEENIDKTLLIKSLYKRAFYESIKCHHNEIASYLYNNKNLEQINYIKCLKKYNFEYSMEMHLDDAMFVYSAKYDFYDIVNFLLLNQDVHINRLETLNHFVFYIIYILSYFI</sequence>
<organism evidence="2 3">
    <name type="scientific">Tritrichomonas musculus</name>
    <dbReference type="NCBI Taxonomy" id="1915356"/>
    <lineage>
        <taxon>Eukaryota</taxon>
        <taxon>Metamonada</taxon>
        <taxon>Parabasalia</taxon>
        <taxon>Tritrichomonadida</taxon>
        <taxon>Tritrichomonadidae</taxon>
        <taxon>Tritrichomonas</taxon>
    </lineage>
</organism>
<dbReference type="InterPro" id="IPR036770">
    <property type="entry name" value="Ankyrin_rpt-contain_sf"/>
</dbReference>
<evidence type="ECO:0000313" key="1">
    <source>
        <dbReference type="EMBL" id="KAK8834869.1"/>
    </source>
</evidence>
<name>A0ABR2HCE6_9EUKA</name>
<dbReference type="Proteomes" id="UP001470230">
    <property type="component" value="Unassembled WGS sequence"/>
</dbReference>
<keyword evidence="3" id="KW-1185">Reference proteome</keyword>
<dbReference type="PANTHER" id="PTHR24159">
    <property type="match status" value="1"/>
</dbReference>
<protein>
    <recommendedName>
        <fullName evidence="4">DUF3447 domain-containing protein</fullName>
    </recommendedName>
</protein>
<evidence type="ECO:0008006" key="4">
    <source>
        <dbReference type="Google" id="ProtNLM"/>
    </source>
</evidence>
<dbReference type="SUPFAM" id="SSF48403">
    <property type="entry name" value="Ankyrin repeat"/>
    <property type="match status" value="1"/>
</dbReference>
<evidence type="ECO:0000313" key="2">
    <source>
        <dbReference type="EMBL" id="KAK8844376.1"/>
    </source>
</evidence>
<accession>A0ABR2HCE6</accession>
<proteinExistence type="predicted"/>
<gene>
    <name evidence="1" type="ORF">M9Y10_021026</name>
    <name evidence="2" type="ORF">M9Y10_024234</name>
</gene>
<reference evidence="2 3" key="1">
    <citation type="submission" date="2024-04" db="EMBL/GenBank/DDBJ databases">
        <title>Tritrichomonas musculus Genome.</title>
        <authorList>
            <person name="Alves-Ferreira E."/>
            <person name="Grigg M."/>
            <person name="Lorenzi H."/>
            <person name="Galac M."/>
        </authorList>
    </citation>
    <scope>NUCLEOTIDE SEQUENCE [LARGE SCALE GENOMIC DNA]</scope>
    <source>
        <strain evidence="2 3">EAF2021</strain>
    </source>
</reference>